<evidence type="ECO:0000313" key="4">
    <source>
        <dbReference type="EMBL" id="RGJ00358.1"/>
    </source>
</evidence>
<proteinExistence type="predicted"/>
<evidence type="ECO:0000256" key="1">
    <source>
        <dbReference type="SAM" id="MobiDB-lite"/>
    </source>
</evidence>
<accession>A0A174SPV9</accession>
<evidence type="ECO:0000259" key="2">
    <source>
        <dbReference type="Pfam" id="PF14191"/>
    </source>
</evidence>
<organism evidence="3 8">
    <name type="scientific">Hungatella hathewayi</name>
    <dbReference type="NCBI Taxonomy" id="154046"/>
    <lineage>
        <taxon>Bacteria</taxon>
        <taxon>Bacillati</taxon>
        <taxon>Bacillota</taxon>
        <taxon>Clostridia</taxon>
        <taxon>Lachnospirales</taxon>
        <taxon>Lachnospiraceae</taxon>
        <taxon>Hungatella</taxon>
    </lineage>
</organism>
<protein>
    <submittedName>
        <fullName evidence="3">DNA primase</fullName>
    </submittedName>
</protein>
<evidence type="ECO:0000313" key="6">
    <source>
        <dbReference type="Proteomes" id="UP000261257"/>
    </source>
</evidence>
<dbReference type="AlphaFoldDB" id="A0A174SPV9"/>
<evidence type="ECO:0000313" key="5">
    <source>
        <dbReference type="EMBL" id="RGM03389.1"/>
    </source>
</evidence>
<reference evidence="3 8" key="2">
    <citation type="submission" date="2019-09" db="EMBL/GenBank/DDBJ databases">
        <title>Draft genome sequencing of Hungatella hathewayi 123Y-2.</title>
        <authorList>
            <person name="Lv Q."/>
            <person name="Li S."/>
        </authorList>
    </citation>
    <scope>NUCLEOTIDE SEQUENCE [LARGE SCALE GENOMIC DNA]</scope>
    <source>
        <strain evidence="3 8">123Y-2</strain>
    </source>
</reference>
<dbReference type="SUPFAM" id="SSF57783">
    <property type="entry name" value="Zinc beta-ribbon"/>
    <property type="match status" value="1"/>
</dbReference>
<dbReference type="GO" id="GO:0006260">
    <property type="term" value="P:DNA replication"/>
    <property type="evidence" value="ECO:0007669"/>
    <property type="project" value="InterPro"/>
</dbReference>
<reference evidence="6 7" key="1">
    <citation type="submission" date="2018-08" db="EMBL/GenBank/DDBJ databases">
        <title>A genome reference for cultivated species of the human gut microbiota.</title>
        <authorList>
            <person name="Zou Y."/>
            <person name="Xue W."/>
            <person name="Luo G."/>
        </authorList>
    </citation>
    <scope>NUCLEOTIDE SEQUENCE [LARGE SCALE GENOMIC DNA]</scope>
    <source>
        <strain evidence="5 6">TF05-11AC</strain>
        <strain evidence="4 7">TM09-12</strain>
    </source>
</reference>
<comment type="caution">
    <text evidence="3">The sequence shown here is derived from an EMBL/GenBank/DDBJ whole genome shotgun (WGS) entry which is preliminary data.</text>
</comment>
<feature type="region of interest" description="Disordered" evidence="1">
    <location>
        <begin position="105"/>
        <end position="136"/>
    </location>
</feature>
<sequence length="604" mass="68146">MDSYPQDFPYGILDVAELLHLQRRRPGPNSVYTDCPFCKDRRGKMNLNYVKNVWRCNYCGEQGGMLSLYARLNHITNSEANREIREALRIENTAYSSRPVIKVTEGSGDTGPGLSEPVAAPGNGLGHNSGSLAEVPQSPRADIQEIHQTLSLLFGMLTLRTPHRLHLRSDKRGLTDEQIEVLGFKSTPLPFLCRSLTDRLIKQGCTVQGVPGFYMDEDGRWTVKFHRRTSGILIPAVGIDGLIRGAQILLDTPIKNKDDPPDKAGTKYIWLSSSNRNMGVTSGSPVHFIGNPCSRTIYITEGLLKADIAHMLMDRSFVAVAGANNTQQLDPLFGVLAQNGTELIIEAADMDKFNNHMTSRGASRIYLMAKSHGMDCRPLTWNPNYKGIDDWQLALRKKERQAKKKPILCFKESFLWGQCSFESINGCIEVWQTEHKKGISLMEYLGLSSTEYEAYIQSGAGELKTLLKSQQSCRRFRIYQLDFDGERRTIPFAFKGIDALHKADYTQPPAMEYRLMCEDKLVCPWDSSETEILDRIFSRYSGALPEGYHGRSLAPSDVVELYDREKRSYYYRDKEDFVPVGFSPFFAKPMKEIEQSLPKGIDGT</sequence>
<dbReference type="OrthoDB" id="2665710at2"/>
<dbReference type="Proteomes" id="UP000263014">
    <property type="component" value="Unassembled WGS sequence"/>
</dbReference>
<dbReference type="Gene3D" id="3.90.580.10">
    <property type="entry name" value="Zinc finger, CHC2-type domain"/>
    <property type="match status" value="1"/>
</dbReference>
<dbReference type="EMBL" id="QSON01000011">
    <property type="protein sequence ID" value="RGJ00358.1"/>
    <property type="molecule type" value="Genomic_DNA"/>
</dbReference>
<dbReference type="EMBL" id="WNME01000025">
    <property type="protein sequence ID" value="MUB66371.1"/>
    <property type="molecule type" value="Genomic_DNA"/>
</dbReference>
<evidence type="ECO:0000313" key="8">
    <source>
        <dbReference type="Proteomes" id="UP000434223"/>
    </source>
</evidence>
<dbReference type="InterPro" id="IPR036977">
    <property type="entry name" value="DNA_primase_Znf_CHC2"/>
</dbReference>
<dbReference type="Proteomes" id="UP000261257">
    <property type="component" value="Unassembled WGS sequence"/>
</dbReference>
<dbReference type="InterPro" id="IPR025923">
    <property type="entry name" value="YodL-like_dom"/>
</dbReference>
<dbReference type="Proteomes" id="UP000434223">
    <property type="component" value="Unassembled WGS sequence"/>
</dbReference>
<dbReference type="InterPro" id="IPR034154">
    <property type="entry name" value="TOPRIM_DnaG/twinkle"/>
</dbReference>
<name>A0A174SPV9_9FIRM</name>
<evidence type="ECO:0000313" key="3">
    <source>
        <dbReference type="EMBL" id="MUB66371.1"/>
    </source>
</evidence>
<feature type="domain" description="YodL-like" evidence="2">
    <location>
        <begin position="476"/>
        <end position="582"/>
    </location>
</feature>
<gene>
    <name evidence="5" type="ORF">DXC39_15300</name>
    <name evidence="4" type="ORF">DXD79_21300</name>
    <name evidence="3" type="ORF">GNE07_25460</name>
</gene>
<dbReference type="RefSeq" id="WP_055650244.1">
    <property type="nucleotide sequence ID" value="NZ_CABJBJ010000033.1"/>
</dbReference>
<dbReference type="GO" id="GO:0008270">
    <property type="term" value="F:zinc ion binding"/>
    <property type="evidence" value="ECO:0007669"/>
    <property type="project" value="InterPro"/>
</dbReference>
<dbReference type="GO" id="GO:0003677">
    <property type="term" value="F:DNA binding"/>
    <property type="evidence" value="ECO:0007669"/>
    <property type="project" value="InterPro"/>
</dbReference>
<evidence type="ECO:0000313" key="7">
    <source>
        <dbReference type="Proteomes" id="UP000263014"/>
    </source>
</evidence>
<dbReference type="EMBL" id="QSSQ01000014">
    <property type="protein sequence ID" value="RGM03389.1"/>
    <property type="molecule type" value="Genomic_DNA"/>
</dbReference>
<dbReference type="CDD" id="cd01029">
    <property type="entry name" value="TOPRIM_primases"/>
    <property type="match status" value="1"/>
</dbReference>
<dbReference type="Pfam" id="PF14191">
    <property type="entry name" value="YodL"/>
    <property type="match status" value="1"/>
</dbReference>